<evidence type="ECO:0000313" key="4">
    <source>
        <dbReference type="EMBL" id="MPL95170.1"/>
    </source>
</evidence>
<dbReference type="CDD" id="cd06848">
    <property type="entry name" value="GCS_H"/>
    <property type="match status" value="1"/>
</dbReference>
<dbReference type="PROSITE" id="PS50968">
    <property type="entry name" value="BIOTINYL_LIPOYL"/>
    <property type="match status" value="1"/>
</dbReference>
<evidence type="ECO:0000259" key="3">
    <source>
        <dbReference type="PROSITE" id="PS50968"/>
    </source>
</evidence>
<dbReference type="GO" id="GO:0019464">
    <property type="term" value="P:glycine decarboxylation via glycine cleavage system"/>
    <property type="evidence" value="ECO:0007669"/>
    <property type="project" value="InterPro"/>
</dbReference>
<comment type="similarity">
    <text evidence="1">Belongs to the GcvH family.</text>
</comment>
<keyword evidence="2" id="KW-0450">Lipoyl</keyword>
<dbReference type="GO" id="GO:0005829">
    <property type="term" value="C:cytosol"/>
    <property type="evidence" value="ECO:0007669"/>
    <property type="project" value="TreeGrafter"/>
</dbReference>
<feature type="domain" description="Lipoyl-binding" evidence="3">
    <location>
        <begin position="22"/>
        <end position="103"/>
    </location>
</feature>
<gene>
    <name evidence="4" type="primary">gcvH_15</name>
    <name evidence="4" type="ORF">SDC9_41337</name>
</gene>
<dbReference type="SUPFAM" id="SSF51230">
    <property type="entry name" value="Single hybrid motif"/>
    <property type="match status" value="1"/>
</dbReference>
<dbReference type="InterPro" id="IPR011053">
    <property type="entry name" value="Single_hybrid_motif"/>
</dbReference>
<dbReference type="AlphaFoldDB" id="A0A644VVB8"/>
<dbReference type="HAMAP" id="MF_00272">
    <property type="entry name" value="GcvH"/>
    <property type="match status" value="1"/>
</dbReference>
<dbReference type="NCBIfam" id="TIGR00527">
    <property type="entry name" value="gcvH"/>
    <property type="match status" value="1"/>
</dbReference>
<evidence type="ECO:0000256" key="2">
    <source>
        <dbReference type="ARBA" id="ARBA00022823"/>
    </source>
</evidence>
<dbReference type="EMBL" id="VSSQ01000457">
    <property type="protein sequence ID" value="MPL95170.1"/>
    <property type="molecule type" value="Genomic_DNA"/>
</dbReference>
<dbReference type="PROSITE" id="PS00189">
    <property type="entry name" value="LIPOYL"/>
    <property type="match status" value="1"/>
</dbReference>
<sequence length="129" mass="14125">MNIPADLLYSKSHEWVKLEETTATMGLTDYAQEKLGDLVFVNLPAVGDEVIAGEALGDVESVKAVSDVYCPVSGIVAAVNEDLLNAPQVINETPYEAWFIRVEGVSGQEDLLSAEEYEAFLTKLEEEEE</sequence>
<dbReference type="PANTHER" id="PTHR11715">
    <property type="entry name" value="GLYCINE CLEAVAGE SYSTEM H PROTEIN"/>
    <property type="match status" value="1"/>
</dbReference>
<dbReference type="InterPro" id="IPR033753">
    <property type="entry name" value="GCV_H/Fam206"/>
</dbReference>
<comment type="caution">
    <text evidence="4">The sequence shown here is derived from an EMBL/GenBank/DDBJ whole genome shotgun (WGS) entry which is preliminary data.</text>
</comment>
<dbReference type="InterPro" id="IPR002930">
    <property type="entry name" value="GCV_H"/>
</dbReference>
<evidence type="ECO:0000256" key="1">
    <source>
        <dbReference type="ARBA" id="ARBA00009249"/>
    </source>
</evidence>
<dbReference type="GO" id="GO:0009249">
    <property type="term" value="P:protein lipoylation"/>
    <property type="evidence" value="ECO:0007669"/>
    <property type="project" value="TreeGrafter"/>
</dbReference>
<dbReference type="Gene3D" id="2.40.50.100">
    <property type="match status" value="1"/>
</dbReference>
<dbReference type="InterPro" id="IPR003016">
    <property type="entry name" value="2-oxoA_DH_lipoyl-BS"/>
</dbReference>
<organism evidence="4">
    <name type="scientific">bioreactor metagenome</name>
    <dbReference type="NCBI Taxonomy" id="1076179"/>
    <lineage>
        <taxon>unclassified sequences</taxon>
        <taxon>metagenomes</taxon>
        <taxon>ecological metagenomes</taxon>
    </lineage>
</organism>
<dbReference type="InterPro" id="IPR000089">
    <property type="entry name" value="Biotin_lipoyl"/>
</dbReference>
<dbReference type="PANTHER" id="PTHR11715:SF3">
    <property type="entry name" value="GLYCINE CLEAVAGE SYSTEM H PROTEIN-RELATED"/>
    <property type="match status" value="1"/>
</dbReference>
<reference evidence="4" key="1">
    <citation type="submission" date="2019-08" db="EMBL/GenBank/DDBJ databases">
        <authorList>
            <person name="Kucharzyk K."/>
            <person name="Murdoch R.W."/>
            <person name="Higgins S."/>
            <person name="Loffler F."/>
        </authorList>
    </citation>
    <scope>NUCLEOTIDE SEQUENCE</scope>
</reference>
<dbReference type="GO" id="GO:0005960">
    <property type="term" value="C:glycine cleavage complex"/>
    <property type="evidence" value="ECO:0007669"/>
    <property type="project" value="InterPro"/>
</dbReference>
<dbReference type="NCBIfam" id="NF002270">
    <property type="entry name" value="PRK01202.1"/>
    <property type="match status" value="1"/>
</dbReference>
<dbReference type="Pfam" id="PF01597">
    <property type="entry name" value="GCV_H"/>
    <property type="match status" value="1"/>
</dbReference>
<name>A0A644VVB8_9ZZZZ</name>
<protein>
    <submittedName>
        <fullName evidence="4">Glycine cleavage system H protein</fullName>
    </submittedName>
</protein>
<dbReference type="InterPro" id="IPR017453">
    <property type="entry name" value="GCV_H_sub"/>
</dbReference>
<proteinExistence type="inferred from homology"/>
<accession>A0A644VVB8</accession>